<keyword evidence="2" id="KW-1185">Reference proteome</keyword>
<dbReference type="Proteomes" id="UP001611383">
    <property type="component" value="Chromosome"/>
</dbReference>
<reference evidence="1 2" key="1">
    <citation type="submission" date="2019-08" db="EMBL/GenBank/DDBJ databases">
        <title>Archangium and Cystobacter genomes.</title>
        <authorList>
            <person name="Chen I.-C.K."/>
            <person name="Wielgoss S."/>
        </authorList>
    </citation>
    <scope>NUCLEOTIDE SEQUENCE [LARGE SCALE GENOMIC DNA]</scope>
    <source>
        <strain evidence="1 2">Cbm 6</strain>
    </source>
</reference>
<evidence type="ECO:0000313" key="1">
    <source>
        <dbReference type="EMBL" id="WNG50007.1"/>
    </source>
</evidence>
<name>A0ABY9X3M2_9BACT</name>
<dbReference type="Gene3D" id="3.40.50.2000">
    <property type="entry name" value="Glycogen Phosphorylase B"/>
    <property type="match status" value="2"/>
</dbReference>
<protein>
    <recommendedName>
        <fullName evidence="3">Glycosyltransferase</fullName>
    </recommendedName>
</protein>
<organism evidence="1 2">
    <name type="scientific">Archangium minus</name>
    <dbReference type="NCBI Taxonomy" id="83450"/>
    <lineage>
        <taxon>Bacteria</taxon>
        <taxon>Pseudomonadati</taxon>
        <taxon>Myxococcota</taxon>
        <taxon>Myxococcia</taxon>
        <taxon>Myxococcales</taxon>
        <taxon>Cystobacterineae</taxon>
        <taxon>Archangiaceae</taxon>
        <taxon>Archangium</taxon>
    </lineage>
</organism>
<evidence type="ECO:0008006" key="3">
    <source>
        <dbReference type="Google" id="ProtNLM"/>
    </source>
</evidence>
<evidence type="ECO:0000313" key="2">
    <source>
        <dbReference type="Proteomes" id="UP001611383"/>
    </source>
</evidence>
<sequence>MSGQRWLLYALGGGMGHLTRAVALGRAARRRGHSVEVVTNSSFAPALALEAELGEGHVHRLGAELDKHAVRESIERLLDRVRPEVLVVDTFPRGLGGELAPLLPEMKARKVLVHRDLHPDYVERFGLARFVDMFDRLLVPGEPAPFAHHPRAVSTPPWLILDAAELLDAPTARRRLGVPDEETAVSVVAVLACGRPEEVDECTRLAETLQRGLGPRVFVRLLASDVPPRLWPALAVMRGIDVLVGAGGYNTVQEARATGTPLVALARPRLYDRQGLRLRTSERIATLDEALERVRALLQSESGRHHERLAPTYVNGTWEAVRRIEDTRPPLPSGEGRGEGIG</sequence>
<dbReference type="RefSeq" id="WP_395808588.1">
    <property type="nucleotide sequence ID" value="NZ_CP043494.1"/>
</dbReference>
<gene>
    <name evidence="1" type="ORF">F0U60_42210</name>
</gene>
<dbReference type="SUPFAM" id="SSF53756">
    <property type="entry name" value="UDP-Glycosyltransferase/glycogen phosphorylase"/>
    <property type="match status" value="1"/>
</dbReference>
<dbReference type="EMBL" id="CP043494">
    <property type="protein sequence ID" value="WNG50007.1"/>
    <property type="molecule type" value="Genomic_DNA"/>
</dbReference>
<accession>A0ABY9X3M2</accession>
<proteinExistence type="predicted"/>